<proteinExistence type="predicted"/>
<evidence type="ECO:0000256" key="1">
    <source>
        <dbReference type="ARBA" id="ARBA00022729"/>
    </source>
</evidence>
<dbReference type="InterPro" id="IPR027385">
    <property type="entry name" value="Beta-barrel_OMP"/>
</dbReference>
<evidence type="ECO:0000259" key="3">
    <source>
        <dbReference type="Pfam" id="PF13505"/>
    </source>
</evidence>
<feature type="chain" id="PRO_5002137067" description="Outer membrane protein beta-barrel domain-containing protein" evidence="2">
    <location>
        <begin position="19"/>
        <end position="191"/>
    </location>
</feature>
<accession>A0A0C1Q7C0</accession>
<dbReference type="AlphaFoldDB" id="A0A0C1Q7C0"/>
<name>A0A0C1Q7C0_9GAMM</name>
<dbReference type="Pfam" id="PF13505">
    <property type="entry name" value="OMP_b-brl"/>
    <property type="match status" value="1"/>
</dbReference>
<gene>
    <name evidence="4" type="ORF">JF50_21615</name>
</gene>
<dbReference type="OrthoDB" id="6289951at2"/>
<dbReference type="SUPFAM" id="SSF56925">
    <property type="entry name" value="OMPA-like"/>
    <property type="match status" value="1"/>
</dbReference>
<protein>
    <recommendedName>
        <fullName evidence="3">Outer membrane protein beta-barrel domain-containing protein</fullName>
    </recommendedName>
</protein>
<evidence type="ECO:0000313" key="5">
    <source>
        <dbReference type="Proteomes" id="UP000031327"/>
    </source>
</evidence>
<keyword evidence="1 2" id="KW-0732">Signal</keyword>
<comment type="caution">
    <text evidence="4">The sequence shown here is derived from an EMBL/GenBank/DDBJ whole genome shotgun (WGS) entry which is preliminary data.</text>
</comment>
<feature type="signal peptide" evidence="2">
    <location>
        <begin position="1"/>
        <end position="18"/>
    </location>
</feature>
<dbReference type="Gene3D" id="2.40.160.20">
    <property type="match status" value="1"/>
</dbReference>
<dbReference type="RefSeq" id="WP_039611419.1">
    <property type="nucleotide sequence ID" value="NZ_JWIC01000009.1"/>
</dbReference>
<reference evidence="4 5" key="1">
    <citation type="submission" date="2014-12" db="EMBL/GenBank/DDBJ databases">
        <title>Draft Genome Sequence of Pseudoalteromonas luteoviolacea HI1.</title>
        <authorList>
            <person name="Asahina A.Y."/>
            <person name="Hadfield M.G."/>
        </authorList>
    </citation>
    <scope>NUCLEOTIDE SEQUENCE [LARGE SCALE GENOMIC DNA]</scope>
    <source>
        <strain evidence="4 5">HI1</strain>
    </source>
</reference>
<evidence type="ECO:0000256" key="2">
    <source>
        <dbReference type="SAM" id="SignalP"/>
    </source>
</evidence>
<organism evidence="4 5">
    <name type="scientific">Pseudoalteromonas luteoviolacea</name>
    <dbReference type="NCBI Taxonomy" id="43657"/>
    <lineage>
        <taxon>Bacteria</taxon>
        <taxon>Pseudomonadati</taxon>
        <taxon>Pseudomonadota</taxon>
        <taxon>Gammaproteobacteria</taxon>
        <taxon>Alteromonadales</taxon>
        <taxon>Pseudoalteromonadaceae</taxon>
        <taxon>Pseudoalteromonas</taxon>
    </lineage>
</organism>
<dbReference type="Proteomes" id="UP000031327">
    <property type="component" value="Unassembled WGS sequence"/>
</dbReference>
<evidence type="ECO:0000313" key="4">
    <source>
        <dbReference type="EMBL" id="KID55440.1"/>
    </source>
</evidence>
<dbReference type="InterPro" id="IPR011250">
    <property type="entry name" value="OMP/PagP_B-barrel"/>
</dbReference>
<dbReference type="EMBL" id="JWIC01000009">
    <property type="protein sequence ID" value="KID55440.1"/>
    <property type="molecule type" value="Genomic_DNA"/>
</dbReference>
<feature type="domain" description="Outer membrane protein beta-barrel" evidence="3">
    <location>
        <begin position="5"/>
        <end position="191"/>
    </location>
</feature>
<sequence>MKQAILAVGLLTSMSVFATEETQNNVTYSLTAGYTFGGDTVLNVTYTNDDTQNIKAGQGLIVGGGLSYKLNNKWAIEASANYHSDTAFSKDGDLSFERFSFNVVPYYRANQSFSIGVGIGLQTGVELSNDFGGDLGFENETAYIGSLKYHFETLSADLELRHTLVEYTMDHTWYKLIYNGNNTGLVFHWKF</sequence>